<evidence type="ECO:0000256" key="4">
    <source>
        <dbReference type="ARBA" id="ARBA00012438"/>
    </source>
</evidence>
<feature type="domain" description="PAS" evidence="17">
    <location>
        <begin position="1350"/>
        <end position="1420"/>
    </location>
</feature>
<feature type="domain" description="PAC" evidence="18">
    <location>
        <begin position="1176"/>
        <end position="1228"/>
    </location>
</feature>
<dbReference type="Gene3D" id="3.30.565.10">
    <property type="entry name" value="Histidine kinase-like ATPase, C-terminal domain"/>
    <property type="match status" value="1"/>
</dbReference>
<feature type="domain" description="Histidine kinase" evidence="15">
    <location>
        <begin position="1613"/>
        <end position="1846"/>
    </location>
</feature>
<dbReference type="InterPro" id="IPR005467">
    <property type="entry name" value="His_kinase_dom"/>
</dbReference>
<comment type="catalytic activity">
    <reaction evidence="1">
        <text>ATP + protein L-histidine = ADP + protein N-phospho-L-histidine.</text>
        <dbReference type="EC" id="2.7.13.3"/>
    </reaction>
</comment>
<feature type="domain" description="Response regulatory" evidence="16">
    <location>
        <begin position="1872"/>
        <end position="2004"/>
    </location>
</feature>
<feature type="domain" description="PAC" evidence="18">
    <location>
        <begin position="750"/>
        <end position="802"/>
    </location>
</feature>
<dbReference type="FunFam" id="1.10.287.130:FF:000038">
    <property type="entry name" value="Sensory transduction histidine kinase"/>
    <property type="match status" value="1"/>
</dbReference>
<dbReference type="Pfam" id="PF02518">
    <property type="entry name" value="HATPase_c"/>
    <property type="match status" value="1"/>
</dbReference>
<evidence type="ECO:0000256" key="2">
    <source>
        <dbReference type="ARBA" id="ARBA00004370"/>
    </source>
</evidence>
<dbReference type="Pfam" id="PF00072">
    <property type="entry name" value="Response_reg"/>
    <property type="match status" value="1"/>
</dbReference>
<dbReference type="SMART" id="SM00086">
    <property type="entry name" value="PAC"/>
    <property type="match status" value="10"/>
</dbReference>
<dbReference type="PRINTS" id="PR00344">
    <property type="entry name" value="BCTRLSENSOR"/>
</dbReference>
<feature type="domain" description="PAS" evidence="17">
    <location>
        <begin position="1104"/>
        <end position="1150"/>
    </location>
</feature>
<dbReference type="NCBIfam" id="TIGR00229">
    <property type="entry name" value="sensory_box"/>
    <property type="match status" value="11"/>
</dbReference>
<evidence type="ECO:0000256" key="13">
    <source>
        <dbReference type="ARBA" id="ARBA00074306"/>
    </source>
</evidence>
<keyword evidence="5 14" id="KW-0597">Phosphoprotein</keyword>
<dbReference type="SMART" id="SM00387">
    <property type="entry name" value="HATPase_c"/>
    <property type="match status" value="1"/>
</dbReference>
<comment type="similarity">
    <text evidence="3">In the N-terminal section; belongs to the phytochrome family.</text>
</comment>
<feature type="domain" description="PAC" evidence="18">
    <location>
        <begin position="624"/>
        <end position="674"/>
    </location>
</feature>
<evidence type="ECO:0000256" key="10">
    <source>
        <dbReference type="ARBA" id="ARBA00023012"/>
    </source>
</evidence>
<dbReference type="SMART" id="SM00065">
    <property type="entry name" value="GAF"/>
    <property type="match status" value="1"/>
</dbReference>
<feature type="domain" description="PAS" evidence="17">
    <location>
        <begin position="280"/>
        <end position="353"/>
    </location>
</feature>
<keyword evidence="6" id="KW-0808">Transferase</keyword>
<evidence type="ECO:0000256" key="8">
    <source>
        <dbReference type="ARBA" id="ARBA00022777"/>
    </source>
</evidence>
<dbReference type="PROSITE" id="PS50113">
    <property type="entry name" value="PAC"/>
    <property type="match status" value="10"/>
</dbReference>
<protein>
    <recommendedName>
        <fullName evidence="13">Circadian input-output histidine kinase CikA</fullName>
        <ecNumber evidence="4">2.7.13.3</ecNumber>
    </recommendedName>
</protein>
<dbReference type="InterPro" id="IPR003661">
    <property type="entry name" value="HisK_dim/P_dom"/>
</dbReference>
<name>A0A6M8BAA8_9CYAN</name>
<dbReference type="Pfam" id="PF00512">
    <property type="entry name" value="HisKA"/>
    <property type="match status" value="1"/>
</dbReference>
<evidence type="ECO:0000256" key="7">
    <source>
        <dbReference type="ARBA" id="ARBA00022741"/>
    </source>
</evidence>
<dbReference type="Gene3D" id="1.10.287.130">
    <property type="match status" value="1"/>
</dbReference>
<dbReference type="InterPro" id="IPR001789">
    <property type="entry name" value="Sig_transdc_resp-reg_receiver"/>
</dbReference>
<feature type="domain" description="PAC" evidence="18">
    <location>
        <begin position="1422"/>
        <end position="1474"/>
    </location>
</feature>
<dbReference type="EMBL" id="CP053661">
    <property type="protein sequence ID" value="QKD83488.1"/>
    <property type="molecule type" value="Genomic_DNA"/>
</dbReference>
<dbReference type="SUPFAM" id="SSF52172">
    <property type="entry name" value="CheY-like"/>
    <property type="match status" value="1"/>
</dbReference>
<dbReference type="InterPro" id="IPR000700">
    <property type="entry name" value="PAS-assoc_C"/>
</dbReference>
<dbReference type="CDD" id="cd16922">
    <property type="entry name" value="HATPase_EvgS-ArcB-TorS-like"/>
    <property type="match status" value="1"/>
</dbReference>
<dbReference type="InterPro" id="IPR004358">
    <property type="entry name" value="Sig_transdc_His_kin-like_C"/>
</dbReference>
<dbReference type="CDD" id="cd17546">
    <property type="entry name" value="REC_hyHK_CKI1_RcsC-like"/>
    <property type="match status" value="1"/>
</dbReference>
<dbReference type="KEGG" id="theu:HPC62_15920"/>
<evidence type="ECO:0000256" key="1">
    <source>
        <dbReference type="ARBA" id="ARBA00000085"/>
    </source>
</evidence>
<dbReference type="InterPro" id="IPR013656">
    <property type="entry name" value="PAS_4"/>
</dbReference>
<feature type="domain" description="PAC" evidence="18">
    <location>
        <begin position="220"/>
        <end position="272"/>
    </location>
</feature>
<dbReference type="InterPro" id="IPR035965">
    <property type="entry name" value="PAS-like_dom_sf"/>
</dbReference>
<feature type="domain" description="PAS" evidence="17">
    <location>
        <begin position="972"/>
        <end position="1048"/>
    </location>
</feature>
<accession>A0A6M8BAA8</accession>
<evidence type="ECO:0000256" key="14">
    <source>
        <dbReference type="PROSITE-ProRule" id="PRU00169"/>
    </source>
</evidence>
<dbReference type="SMART" id="SM00388">
    <property type="entry name" value="HisKA"/>
    <property type="match status" value="1"/>
</dbReference>
<feature type="domain" description="PAS" evidence="17">
    <location>
        <begin position="19"/>
        <end position="66"/>
    </location>
</feature>
<feature type="domain" description="PAS" evidence="17">
    <location>
        <begin position="415"/>
        <end position="488"/>
    </location>
</feature>
<dbReference type="EC" id="2.7.13.3" evidence="4"/>
<dbReference type="GO" id="GO:0005524">
    <property type="term" value="F:ATP binding"/>
    <property type="evidence" value="ECO:0007669"/>
    <property type="project" value="UniProtKB-KW"/>
</dbReference>
<dbReference type="FunFam" id="3.30.565.10:FF:000010">
    <property type="entry name" value="Sensor histidine kinase RcsC"/>
    <property type="match status" value="1"/>
</dbReference>
<dbReference type="Pfam" id="PF01590">
    <property type="entry name" value="GAF"/>
    <property type="match status" value="1"/>
</dbReference>
<dbReference type="InterPro" id="IPR036097">
    <property type="entry name" value="HisK_dim/P_sf"/>
</dbReference>
<organism evidence="19 20">
    <name type="scientific">Thermoleptolyngbya sichuanensis A183</name>
    <dbReference type="NCBI Taxonomy" id="2737172"/>
    <lineage>
        <taxon>Bacteria</taxon>
        <taxon>Bacillati</taxon>
        <taxon>Cyanobacteriota</taxon>
        <taxon>Cyanophyceae</taxon>
        <taxon>Oculatellales</taxon>
        <taxon>Oculatellaceae</taxon>
        <taxon>Thermoleptolyngbya</taxon>
        <taxon>Thermoleptolyngbya sichuanensis</taxon>
    </lineage>
</organism>
<keyword evidence="7" id="KW-0547">Nucleotide-binding</keyword>
<dbReference type="InterPro" id="IPR000014">
    <property type="entry name" value="PAS"/>
</dbReference>
<dbReference type="InterPro" id="IPR029016">
    <property type="entry name" value="GAF-like_dom_sf"/>
</dbReference>
<evidence type="ECO:0000313" key="19">
    <source>
        <dbReference type="EMBL" id="QKD83488.1"/>
    </source>
</evidence>
<evidence type="ECO:0000259" key="18">
    <source>
        <dbReference type="PROSITE" id="PS50113"/>
    </source>
</evidence>
<feature type="domain" description="PAS" evidence="17">
    <location>
        <begin position="675"/>
        <end position="747"/>
    </location>
</feature>
<keyword evidence="11" id="KW-0472">Membrane</keyword>
<evidence type="ECO:0000256" key="11">
    <source>
        <dbReference type="ARBA" id="ARBA00023136"/>
    </source>
</evidence>
<dbReference type="SUPFAM" id="SSF55785">
    <property type="entry name" value="PYP-like sensor domain (PAS domain)"/>
    <property type="match status" value="11"/>
</dbReference>
<evidence type="ECO:0000256" key="6">
    <source>
        <dbReference type="ARBA" id="ARBA00022679"/>
    </source>
</evidence>
<dbReference type="Proteomes" id="UP000505210">
    <property type="component" value="Chromosome"/>
</dbReference>
<evidence type="ECO:0000259" key="16">
    <source>
        <dbReference type="PROSITE" id="PS50110"/>
    </source>
</evidence>
<evidence type="ECO:0000313" key="20">
    <source>
        <dbReference type="Proteomes" id="UP000505210"/>
    </source>
</evidence>
<gene>
    <name evidence="19" type="ORF">HPC62_15920</name>
</gene>
<keyword evidence="9" id="KW-0067">ATP-binding</keyword>
<dbReference type="SUPFAM" id="SSF47384">
    <property type="entry name" value="Homodimeric domain of signal transducing histidine kinase"/>
    <property type="match status" value="1"/>
</dbReference>
<dbReference type="SUPFAM" id="SSF55781">
    <property type="entry name" value="GAF domain-like"/>
    <property type="match status" value="1"/>
</dbReference>
<evidence type="ECO:0000256" key="9">
    <source>
        <dbReference type="ARBA" id="ARBA00022840"/>
    </source>
</evidence>
<dbReference type="Pfam" id="PF00989">
    <property type="entry name" value="PAS"/>
    <property type="match status" value="2"/>
</dbReference>
<dbReference type="PROSITE" id="PS50112">
    <property type="entry name" value="PAS"/>
    <property type="match status" value="9"/>
</dbReference>
<feature type="domain" description="PAC" evidence="18">
    <location>
        <begin position="355"/>
        <end position="407"/>
    </location>
</feature>
<dbReference type="InterPro" id="IPR013767">
    <property type="entry name" value="PAS_fold"/>
</dbReference>
<dbReference type="RefSeq" id="WP_172357249.1">
    <property type="nucleotide sequence ID" value="NZ_CP053661.1"/>
</dbReference>
<dbReference type="Pfam" id="PF08448">
    <property type="entry name" value="PAS_4"/>
    <property type="match status" value="1"/>
</dbReference>
<dbReference type="Pfam" id="PF08447">
    <property type="entry name" value="PAS_3"/>
    <property type="match status" value="6"/>
</dbReference>
<keyword evidence="20" id="KW-1185">Reference proteome</keyword>
<dbReference type="CDD" id="cd00130">
    <property type="entry name" value="PAS"/>
    <property type="match status" value="11"/>
</dbReference>
<dbReference type="GO" id="GO:0016020">
    <property type="term" value="C:membrane"/>
    <property type="evidence" value="ECO:0007669"/>
    <property type="project" value="UniProtKB-SubCell"/>
</dbReference>
<sequence length="2104" mass="238851">MHLFKNRASDQQAEMQACCKSVFREVFQATPAASLLLSFPEGRILEINEAFCELVGWSASEMAGRQIAKTGIWAEKGSYTRLVQQIQAEGKVSAIADVFCTRAGSRRPVLLSARAMSFGDEPSLWITAIAQPTEPVESSQPAPPHLASQILDQAAASIGQIRLYPDRRWQYDYCSAGCERVFGFTNAELMDGAWLERVLPEDRETMPSQEVDTLLAGRSQWREYQFLHKDGNLRWISSHLSPRWDAAENCWRVVFVDTDITEQKRLEAELRNTATALRQSEERFHQIANSIKQFILIRDAQSRQCLYASPGYEAIWGRSCESLYQDRDSWIESVHPEDRLEVEEVVERQFQGDRIHHEYRIFRPDGTLRWVQAEFFPVLDETGAFTRCAGIIEDITERKQLEAERRTAEESLRQSEERFQQIANHVNQLFLVCDAKTGESLYVSPAYERIWGRSCESLYRNPQSWLEAVHPGDRPTVLASIANQHQGEAAHREYRIVRPDGSIRWVRADVFPVRDEAGSIIRFVGFAEDFTERKRAELARDLAEAALRDSEKRYASFFRCSPAAIVVSCLPTGQYIEVNPAFEQYTGYTRDEVIGRTAAELDLWVNLPQREQLLQQVQTKGGATDIEFQLRRKDGEIRTVLMTAERYEIDGYEYLMTVGVDITDRKQAEAALQASEQHRRQALELSQTGSWAFDVATGEAVWSESHFRLMGLRPGEYPSNYYTWRDRVHPEDLERVEQAFQQALEQHTLLEVEYRVVHPDGTEHWVLTKGQGIYDERGQPLRMTGVMIDISDRKAAKLALKRKVQRERALNRVIQAIRQSLDLDAIFNTATQEITQLLGADQTNVIQLFSERGYWQIVASYCAHPDLPDVKGLQVPDADNLIAARLRRMEIVKIDDASLLEDDVNRQLAELFPGSWLIAPMAIDGRVWGCLAVTKNPRTVWTEEQFSLIHALVDQLAIAIQQSALYQRLQESEASLKDVLNNAIAAVCSFRVFGDHDWVYDYYSAGSRAVYGYEPEELMADKHLWMSRVHPDDLEPVILPLYDVIFQEGTCTYEYRFYCKDGSLRWHLATLTARRDAIADCWIATVITVDITGRKQAEEELVASQKLYKSLTDVLPLYLYRKDRHDRITFANPAYLNFLGMTLEECLGKTTPDIVPHDLATHCLAADEQILQTGEPVSRVEMSEATGDRQYFQSMKSPVFDADGQIVEIQGLCWEITDRIKTEKSLEMHSLIVQNMAEGVCLVRASDGIIVYANPKFEAMFGYESGGLNGKHASVVNYEDDTLDAQEVHRNITYHLDTYGEYTYTICNRKKDGTPFWCRATTVRFDHPDYGMVYVAVHEDITERRQAELALQEMSAAMSNAIEGIARLDPQGQYLSVNRAYARIMGYEPADMIGMNWRQTVHPEELATAIAGYESMLQHGKAELELRGLRKDGSIFYKQAIMVAAYNQEGQFTGHHCFMRDISDRKQAEAALARELARSKALFEASVDGIVVMSQGRVIEANPSFARMLGYSLEEVQSLTVADWEAKWTAEELVQIKAEFKDRSHRFETRHRRKDGSIYEVEISANPVNWDGQTVQLCICRDVSDRKRTELELKQAKETAEAANSAKSTFLANMSHELRTPLNAILGFSQLLAYDPLLNDSQREQLEIINHSGEHLLSLINDILEVSKIEAGRIKLNTSSFDLYQLLDGLMQLLRFKASEKSISLVLDRAPNLPQYIVTDEGKLRQILLNLLSNAIKFTKAGSVTLRALVAEAPDHLPNDSSQPNTPQTQRLQFEVIDTGCGIAAEEIEDLFNAFVQAKHSQQASEGTGLGLTISRHFVNLMGGDIRVQSVLGQGSTFAFEIQVQVKDAAAVLLPVETRRVLTLAQDQGPCRILIVEDQWQNRQFLVEMLASIGFELKEATNGYEAIACWSTWQPDLILMDLRMPGMNGFDAVRQIRQDEQTLRSQIQTRSNTDYPPIKTAKIIALTADAFEETKVTALAAGCDDFIRKPVQESLLLTKIAEHLGVQYVYEMAETRQPEANESAENLDKNLDNDLSFMPVEWIAELHQAATEGFDDRVLQLVRQIPPDYSRLASALTHWATNFQFESITQLTQPLIEYEADSAP</sequence>
<dbReference type="InterPro" id="IPR001610">
    <property type="entry name" value="PAC"/>
</dbReference>
<evidence type="ECO:0000259" key="15">
    <source>
        <dbReference type="PROSITE" id="PS50109"/>
    </source>
</evidence>
<dbReference type="SMART" id="SM00448">
    <property type="entry name" value="REC"/>
    <property type="match status" value="1"/>
</dbReference>
<keyword evidence="8" id="KW-0418">Kinase</keyword>
<dbReference type="InterPro" id="IPR003018">
    <property type="entry name" value="GAF"/>
</dbReference>
<dbReference type="SMART" id="SM00091">
    <property type="entry name" value="PAS"/>
    <property type="match status" value="11"/>
</dbReference>
<dbReference type="Gene3D" id="3.30.450.40">
    <property type="match status" value="1"/>
</dbReference>
<feature type="domain" description="PAS" evidence="17">
    <location>
        <begin position="573"/>
        <end position="597"/>
    </location>
</feature>
<evidence type="ECO:0000256" key="12">
    <source>
        <dbReference type="ARBA" id="ARBA00023306"/>
    </source>
</evidence>
<evidence type="ECO:0000256" key="3">
    <source>
        <dbReference type="ARBA" id="ARBA00006402"/>
    </source>
</evidence>
<keyword evidence="12" id="KW-0131">Cell cycle</keyword>
<proteinExistence type="inferred from homology"/>
<dbReference type="Gene3D" id="3.30.450.20">
    <property type="entry name" value="PAS domain"/>
    <property type="match status" value="11"/>
</dbReference>
<feature type="domain" description="PAC" evidence="18">
    <location>
        <begin position="490"/>
        <end position="542"/>
    </location>
</feature>
<evidence type="ECO:0000256" key="5">
    <source>
        <dbReference type="ARBA" id="ARBA00022553"/>
    </source>
</evidence>
<feature type="domain" description="PAC" evidence="18">
    <location>
        <begin position="1051"/>
        <end position="1103"/>
    </location>
</feature>
<dbReference type="GO" id="GO:0006355">
    <property type="term" value="P:regulation of DNA-templated transcription"/>
    <property type="evidence" value="ECO:0007669"/>
    <property type="project" value="InterPro"/>
</dbReference>
<feature type="modified residue" description="4-aspartylphosphate" evidence="14">
    <location>
        <position position="1921"/>
    </location>
</feature>
<dbReference type="Pfam" id="PF13426">
    <property type="entry name" value="PAS_9"/>
    <property type="match status" value="2"/>
</dbReference>
<dbReference type="PROSITE" id="PS50110">
    <property type="entry name" value="RESPONSE_REGULATORY"/>
    <property type="match status" value="1"/>
</dbReference>
<dbReference type="PROSITE" id="PS50109">
    <property type="entry name" value="HIS_KIN"/>
    <property type="match status" value="1"/>
</dbReference>
<dbReference type="InterPro" id="IPR052162">
    <property type="entry name" value="Sensor_kinase/Photoreceptor"/>
</dbReference>
<dbReference type="PANTHER" id="PTHR43304:SF1">
    <property type="entry name" value="PAC DOMAIN-CONTAINING PROTEIN"/>
    <property type="match status" value="1"/>
</dbReference>
<feature type="domain" description="PAC" evidence="18">
    <location>
        <begin position="1300"/>
        <end position="1353"/>
    </location>
</feature>
<evidence type="ECO:0000259" key="17">
    <source>
        <dbReference type="PROSITE" id="PS50112"/>
    </source>
</evidence>
<reference evidence="19 20" key="1">
    <citation type="submission" date="2020-05" db="EMBL/GenBank/DDBJ databases">
        <title>Complete genome sequence of of a novel Thermoleptolyngbya strain isolated from hot springs of Ganzi, Sichuan China.</title>
        <authorList>
            <person name="Tang J."/>
            <person name="Daroch M."/>
            <person name="Li L."/>
            <person name="Waleron K."/>
            <person name="Waleron M."/>
            <person name="Waleron M."/>
        </authorList>
    </citation>
    <scope>NUCLEOTIDE SEQUENCE [LARGE SCALE GENOMIC DNA]</scope>
    <source>
        <strain evidence="19 20">PKUAC-SCTA183</strain>
    </source>
</reference>
<dbReference type="GO" id="GO:0000155">
    <property type="term" value="F:phosphorelay sensor kinase activity"/>
    <property type="evidence" value="ECO:0007669"/>
    <property type="project" value="InterPro"/>
</dbReference>
<dbReference type="InterPro" id="IPR003594">
    <property type="entry name" value="HATPase_dom"/>
</dbReference>
<dbReference type="InterPro" id="IPR011006">
    <property type="entry name" value="CheY-like_superfamily"/>
</dbReference>
<dbReference type="Gene3D" id="3.40.50.2300">
    <property type="match status" value="1"/>
</dbReference>
<feature type="domain" description="PAS" evidence="17">
    <location>
        <begin position="1490"/>
        <end position="1516"/>
    </location>
</feature>
<comment type="subcellular location">
    <subcellularLocation>
        <location evidence="2">Membrane</location>
    </subcellularLocation>
</comment>
<dbReference type="CDD" id="cd00082">
    <property type="entry name" value="HisKA"/>
    <property type="match status" value="1"/>
</dbReference>
<keyword evidence="10" id="KW-0902">Two-component regulatory system</keyword>
<dbReference type="InterPro" id="IPR036890">
    <property type="entry name" value="HATPase_C_sf"/>
</dbReference>
<feature type="domain" description="PAC" evidence="18">
    <location>
        <begin position="1545"/>
        <end position="1595"/>
    </location>
</feature>
<dbReference type="PANTHER" id="PTHR43304">
    <property type="entry name" value="PHYTOCHROME-LIKE PROTEIN CPH1"/>
    <property type="match status" value="1"/>
</dbReference>
<dbReference type="SUPFAM" id="SSF55874">
    <property type="entry name" value="ATPase domain of HSP90 chaperone/DNA topoisomerase II/histidine kinase"/>
    <property type="match status" value="1"/>
</dbReference>
<dbReference type="InterPro" id="IPR013655">
    <property type="entry name" value="PAS_fold_3"/>
</dbReference>